<evidence type="ECO:0000256" key="4">
    <source>
        <dbReference type="ARBA" id="ARBA00022692"/>
    </source>
</evidence>
<feature type="transmembrane region" description="Helical" evidence="11">
    <location>
        <begin position="21"/>
        <end position="37"/>
    </location>
</feature>
<proteinExistence type="inferred from homology"/>
<comment type="caution">
    <text evidence="13">The sequence shown here is derived from an EMBL/GenBank/DDBJ whole genome shotgun (WGS) entry which is preliminary data.</text>
</comment>
<feature type="active site" evidence="11">
    <location>
        <position position="141"/>
    </location>
</feature>
<keyword evidence="14" id="KW-1185">Reference proteome</keyword>
<comment type="cofactor">
    <cofactor evidence="11">
        <name>Zn(2+)</name>
        <dbReference type="ChEBI" id="CHEBI:29105"/>
    </cofactor>
    <text evidence="11">Binds 1 zinc ion per subunit.</text>
</comment>
<dbReference type="InterPro" id="IPR022919">
    <property type="entry name" value="Pept_M48_protease_HtpX"/>
</dbReference>
<keyword evidence="2 11" id="KW-1003">Cell membrane</keyword>
<feature type="binding site" evidence="11">
    <location>
        <position position="140"/>
    </location>
    <ligand>
        <name>Zn(2+)</name>
        <dbReference type="ChEBI" id="CHEBI:29105"/>
        <note>catalytic</note>
    </ligand>
</feature>
<gene>
    <name evidence="11" type="primary">htpX</name>
    <name evidence="13" type="ORF">BDZ31_002153</name>
</gene>
<feature type="domain" description="Peptidase M48" evidence="12">
    <location>
        <begin position="73"/>
        <end position="288"/>
    </location>
</feature>
<evidence type="ECO:0000256" key="5">
    <source>
        <dbReference type="ARBA" id="ARBA00022723"/>
    </source>
</evidence>
<dbReference type="NCBIfam" id="NF002669">
    <property type="entry name" value="PRK02391.1"/>
    <property type="match status" value="1"/>
</dbReference>
<protein>
    <recommendedName>
        <fullName evidence="11">Protease HtpX homolog</fullName>
        <ecNumber evidence="11">3.4.24.-</ecNumber>
    </recommendedName>
</protein>
<evidence type="ECO:0000256" key="2">
    <source>
        <dbReference type="ARBA" id="ARBA00022475"/>
    </source>
</evidence>
<dbReference type="GO" id="GO:0006508">
    <property type="term" value="P:proteolysis"/>
    <property type="evidence" value="ECO:0007669"/>
    <property type="project" value="UniProtKB-KW"/>
</dbReference>
<evidence type="ECO:0000313" key="14">
    <source>
        <dbReference type="Proteomes" id="UP000585272"/>
    </source>
</evidence>
<dbReference type="Pfam" id="PF01435">
    <property type="entry name" value="Peptidase_M48"/>
    <property type="match status" value="1"/>
</dbReference>
<dbReference type="PANTHER" id="PTHR43221">
    <property type="entry name" value="PROTEASE HTPX"/>
    <property type="match status" value="1"/>
</dbReference>
<feature type="binding site" evidence="11">
    <location>
        <position position="144"/>
    </location>
    <ligand>
        <name>Zn(2+)</name>
        <dbReference type="ChEBI" id="CHEBI:29105"/>
        <note>catalytic</note>
    </ligand>
</feature>
<keyword evidence="7 11" id="KW-0862">Zinc</keyword>
<dbReference type="GO" id="GO:0008270">
    <property type="term" value="F:zinc ion binding"/>
    <property type="evidence" value="ECO:0007669"/>
    <property type="project" value="UniProtKB-UniRule"/>
</dbReference>
<dbReference type="AlphaFoldDB" id="A0A840ICA8"/>
<dbReference type="GO" id="GO:0004222">
    <property type="term" value="F:metalloendopeptidase activity"/>
    <property type="evidence" value="ECO:0007669"/>
    <property type="project" value="UniProtKB-UniRule"/>
</dbReference>
<keyword evidence="13" id="KW-0346">Stress response</keyword>
<keyword evidence="3 11" id="KW-0645">Protease</keyword>
<evidence type="ECO:0000256" key="3">
    <source>
        <dbReference type="ARBA" id="ARBA00022670"/>
    </source>
</evidence>
<organism evidence="13 14">
    <name type="scientific">Conexibacter arvalis</name>
    <dbReference type="NCBI Taxonomy" id="912552"/>
    <lineage>
        <taxon>Bacteria</taxon>
        <taxon>Bacillati</taxon>
        <taxon>Actinomycetota</taxon>
        <taxon>Thermoleophilia</taxon>
        <taxon>Solirubrobacterales</taxon>
        <taxon>Conexibacteraceae</taxon>
        <taxon>Conexibacter</taxon>
    </lineage>
</organism>
<keyword evidence="10 11" id="KW-0472">Membrane</keyword>
<dbReference type="HAMAP" id="MF_00188">
    <property type="entry name" value="Pept_M48_protease_HtpX"/>
    <property type="match status" value="1"/>
</dbReference>
<evidence type="ECO:0000256" key="1">
    <source>
        <dbReference type="ARBA" id="ARBA00009779"/>
    </source>
</evidence>
<dbReference type="CDD" id="cd07327">
    <property type="entry name" value="M48B_HtpX_like"/>
    <property type="match status" value="1"/>
</dbReference>
<dbReference type="GO" id="GO:0005886">
    <property type="term" value="C:plasma membrane"/>
    <property type="evidence" value="ECO:0007669"/>
    <property type="project" value="UniProtKB-SubCell"/>
</dbReference>
<dbReference type="PANTHER" id="PTHR43221:SF2">
    <property type="entry name" value="PROTEASE HTPX HOMOLOG"/>
    <property type="match status" value="1"/>
</dbReference>
<evidence type="ECO:0000256" key="9">
    <source>
        <dbReference type="ARBA" id="ARBA00023049"/>
    </source>
</evidence>
<evidence type="ECO:0000256" key="10">
    <source>
        <dbReference type="ARBA" id="ARBA00023136"/>
    </source>
</evidence>
<evidence type="ECO:0000256" key="11">
    <source>
        <dbReference type="HAMAP-Rule" id="MF_00188"/>
    </source>
</evidence>
<sequence>MPRPSTFGKDTGLQLRMTLTMFLLGLVYAALIGVIFASGYTPLLIIVGVMFLVQIFASDKLALHAMGAREVSPQEAPQLHAMVERLCVQANLPKPKVAVANTPMPNAFAIGRSPKNATVCATTGIMDLLSPAELEGVMAHELAHVQNRDVMVMTIASFFAAVASYIVQFGFFFGGGGHGDDDDGPGAAVVILVSIGVYIVSFLLLQALSRYREFAADRGAAVITGRPSALASALMRISSGMERIPQRDLRASEDMAAFYIFPPNAKNSLMSLFSTHPPMEKRIAALSRLESQLQGAS</sequence>
<feature type="transmembrane region" description="Helical" evidence="11">
    <location>
        <begin position="43"/>
        <end position="63"/>
    </location>
</feature>
<keyword evidence="5 11" id="KW-0479">Metal-binding</keyword>
<keyword evidence="8 11" id="KW-1133">Transmembrane helix</keyword>
<dbReference type="Gene3D" id="3.30.2010.10">
    <property type="entry name" value="Metalloproteases ('zincins'), catalytic domain"/>
    <property type="match status" value="1"/>
</dbReference>
<keyword evidence="6 11" id="KW-0378">Hydrolase</keyword>
<dbReference type="RefSeq" id="WP_183341834.1">
    <property type="nucleotide sequence ID" value="NZ_JACHNU010000002.1"/>
</dbReference>
<comment type="similarity">
    <text evidence="1 11">Belongs to the peptidase M48B family.</text>
</comment>
<evidence type="ECO:0000256" key="7">
    <source>
        <dbReference type="ARBA" id="ARBA00022833"/>
    </source>
</evidence>
<evidence type="ECO:0000259" key="12">
    <source>
        <dbReference type="Pfam" id="PF01435"/>
    </source>
</evidence>
<evidence type="ECO:0000256" key="6">
    <source>
        <dbReference type="ARBA" id="ARBA00022801"/>
    </source>
</evidence>
<dbReference type="EMBL" id="JACHNU010000002">
    <property type="protein sequence ID" value="MBB4662567.1"/>
    <property type="molecule type" value="Genomic_DNA"/>
</dbReference>
<evidence type="ECO:0000256" key="8">
    <source>
        <dbReference type="ARBA" id="ARBA00022989"/>
    </source>
</evidence>
<comment type="subcellular location">
    <subcellularLocation>
        <location evidence="11">Cell membrane</location>
        <topology evidence="11">Multi-pass membrane protein</topology>
    </subcellularLocation>
</comment>
<feature type="binding site" evidence="11">
    <location>
        <position position="213"/>
    </location>
    <ligand>
        <name>Zn(2+)</name>
        <dbReference type="ChEBI" id="CHEBI:29105"/>
        <note>catalytic</note>
    </ligand>
</feature>
<reference evidence="13 14" key="1">
    <citation type="submission" date="2020-08" db="EMBL/GenBank/DDBJ databases">
        <title>Genomic Encyclopedia of Archaeal and Bacterial Type Strains, Phase II (KMG-II): from individual species to whole genera.</title>
        <authorList>
            <person name="Goeker M."/>
        </authorList>
    </citation>
    <scope>NUCLEOTIDE SEQUENCE [LARGE SCALE GENOMIC DNA]</scope>
    <source>
        <strain evidence="13 14">DSM 23288</strain>
    </source>
</reference>
<evidence type="ECO:0000313" key="13">
    <source>
        <dbReference type="EMBL" id="MBB4662567.1"/>
    </source>
</evidence>
<name>A0A840ICA8_9ACTN</name>
<feature type="transmembrane region" description="Helical" evidence="11">
    <location>
        <begin position="186"/>
        <end position="205"/>
    </location>
</feature>
<keyword evidence="9 11" id="KW-0482">Metalloprotease</keyword>
<feature type="transmembrane region" description="Helical" evidence="11">
    <location>
        <begin position="150"/>
        <end position="174"/>
    </location>
</feature>
<dbReference type="Proteomes" id="UP000585272">
    <property type="component" value="Unassembled WGS sequence"/>
</dbReference>
<dbReference type="InterPro" id="IPR001915">
    <property type="entry name" value="Peptidase_M48"/>
</dbReference>
<accession>A0A840ICA8</accession>
<dbReference type="InterPro" id="IPR050083">
    <property type="entry name" value="HtpX_protease"/>
</dbReference>
<dbReference type="EC" id="3.4.24.-" evidence="11"/>
<keyword evidence="4 11" id="KW-0812">Transmembrane</keyword>